<dbReference type="AlphaFoldDB" id="A0A2A9FH50"/>
<dbReference type="RefSeq" id="WP_098514371.1">
    <property type="nucleotide sequence ID" value="NZ_JBIAKZ010000033.1"/>
</dbReference>
<accession>A0A2A9FH50</accession>
<keyword evidence="2" id="KW-1185">Reference proteome</keyword>
<organism evidence="1 2">
    <name type="scientific">Amycolatopsis sulphurea</name>
    <dbReference type="NCBI Taxonomy" id="76022"/>
    <lineage>
        <taxon>Bacteria</taxon>
        <taxon>Bacillati</taxon>
        <taxon>Actinomycetota</taxon>
        <taxon>Actinomycetes</taxon>
        <taxon>Pseudonocardiales</taxon>
        <taxon>Pseudonocardiaceae</taxon>
        <taxon>Amycolatopsis</taxon>
    </lineage>
</organism>
<sequence>MFSTTSRYYDLATEVHELPDERQVRYAGRRLLPHPEDLAQLGEHVVGPRDRLDRIAGQVFGDAEQYWRIADANRAMDPDELTAEPGRRLRITLPPGVAGGGIARG</sequence>
<evidence type="ECO:0008006" key="3">
    <source>
        <dbReference type="Google" id="ProtNLM"/>
    </source>
</evidence>
<protein>
    <recommendedName>
        <fullName evidence="3">LysM domain-containing protein</fullName>
    </recommendedName>
</protein>
<reference evidence="1 2" key="1">
    <citation type="submission" date="2017-10" db="EMBL/GenBank/DDBJ databases">
        <title>Sequencing the genomes of 1000 actinobacteria strains.</title>
        <authorList>
            <person name="Klenk H.-P."/>
        </authorList>
    </citation>
    <scope>NUCLEOTIDE SEQUENCE [LARGE SCALE GENOMIC DNA]</scope>
    <source>
        <strain evidence="1 2">DSM 46092</strain>
    </source>
</reference>
<evidence type="ECO:0000313" key="2">
    <source>
        <dbReference type="Proteomes" id="UP000243542"/>
    </source>
</evidence>
<dbReference type="EMBL" id="PDJK01000002">
    <property type="protein sequence ID" value="PFG50694.1"/>
    <property type="molecule type" value="Genomic_DNA"/>
</dbReference>
<dbReference type="Proteomes" id="UP000243542">
    <property type="component" value="Unassembled WGS sequence"/>
</dbReference>
<proteinExistence type="predicted"/>
<gene>
    <name evidence="1" type="ORF">ATK36_5939</name>
</gene>
<comment type="caution">
    <text evidence="1">The sequence shown here is derived from an EMBL/GenBank/DDBJ whole genome shotgun (WGS) entry which is preliminary data.</text>
</comment>
<name>A0A2A9FH50_9PSEU</name>
<evidence type="ECO:0000313" key="1">
    <source>
        <dbReference type="EMBL" id="PFG50694.1"/>
    </source>
</evidence>